<gene>
    <name evidence="2" type="ORF">EZ444_17265</name>
</gene>
<accession>A0A4R0N4I9</accession>
<evidence type="ECO:0000313" key="2">
    <source>
        <dbReference type="EMBL" id="TCC94745.1"/>
    </source>
</evidence>
<evidence type="ECO:0000256" key="1">
    <source>
        <dbReference type="SAM" id="SignalP"/>
    </source>
</evidence>
<keyword evidence="1" id="KW-0732">Signal</keyword>
<dbReference type="AlphaFoldDB" id="A0A4R0N4I9"/>
<dbReference type="Pfam" id="PF11751">
    <property type="entry name" value="PorP_SprF"/>
    <property type="match status" value="1"/>
</dbReference>
<evidence type="ECO:0000313" key="3">
    <source>
        <dbReference type="Proteomes" id="UP000291117"/>
    </source>
</evidence>
<organism evidence="2 3">
    <name type="scientific">Pedobacter hiemivivus</name>
    <dbReference type="NCBI Taxonomy" id="2530454"/>
    <lineage>
        <taxon>Bacteria</taxon>
        <taxon>Pseudomonadati</taxon>
        <taxon>Bacteroidota</taxon>
        <taxon>Sphingobacteriia</taxon>
        <taxon>Sphingobacteriales</taxon>
        <taxon>Sphingobacteriaceae</taxon>
        <taxon>Pedobacter</taxon>
    </lineage>
</organism>
<dbReference type="EMBL" id="SJSM01000011">
    <property type="protein sequence ID" value="TCC94745.1"/>
    <property type="molecule type" value="Genomic_DNA"/>
</dbReference>
<dbReference type="RefSeq" id="WP_131610397.1">
    <property type="nucleotide sequence ID" value="NZ_SJSM01000011.1"/>
</dbReference>
<dbReference type="Proteomes" id="UP000291117">
    <property type="component" value="Unassembled WGS sequence"/>
</dbReference>
<dbReference type="OrthoDB" id="1493187at2"/>
<reference evidence="2 3" key="1">
    <citation type="submission" date="2019-02" db="EMBL/GenBank/DDBJ databases">
        <title>Pedobacter sp. RP-3-8 sp. nov., isolated from Arctic soil.</title>
        <authorList>
            <person name="Dahal R.H."/>
        </authorList>
    </citation>
    <scope>NUCLEOTIDE SEQUENCE [LARGE SCALE GENOMIC DNA]</scope>
    <source>
        <strain evidence="2 3">RP-3-8</strain>
    </source>
</reference>
<feature type="chain" id="PRO_5020213455" evidence="1">
    <location>
        <begin position="21"/>
        <end position="339"/>
    </location>
</feature>
<feature type="signal peptide" evidence="1">
    <location>
        <begin position="1"/>
        <end position="20"/>
    </location>
</feature>
<comment type="caution">
    <text evidence="2">The sequence shown here is derived from an EMBL/GenBank/DDBJ whole genome shotgun (WGS) entry which is preliminary data.</text>
</comment>
<dbReference type="NCBIfam" id="TIGR03519">
    <property type="entry name" value="T9SS_PorP_fam"/>
    <property type="match status" value="1"/>
</dbReference>
<name>A0A4R0N4I9_9SPHI</name>
<protein>
    <submittedName>
        <fullName evidence="2">Type IX secretion system membrane protein PorP/SprF</fullName>
    </submittedName>
</protein>
<keyword evidence="3" id="KW-1185">Reference proteome</keyword>
<proteinExistence type="predicted"/>
<sequence>MRRSIYLVIIQLLLGRCCFAQQRPQYTQYVLNNYLLNPAISGIENYTDIKVGYRKQWAGIDNAPQTSFVTANWSLGSGYLWKNALSLPDKGDDPMDRNYMQNYTSSPAHHGMGVIAVYDKLGPLSRLDASLTYAYHLQLSNTYNLSVGVAAGVSRVALDINALTFEDQTRVDPSISNGIPSQLKPDLSLGVWLYSGRLFAGASVQQILQQKLSFTSDPNYNMGKEVPHFFITAGYKVYIDDEVSATPSIMVKQVSPVPVSVDVNLKVSFRDRLWLGGSYRKDDSFSAMAGINISKLLNLTYAYDFTTSGLNQVSNGSHEIVLGLQLNNVYEVFSGGRMW</sequence>
<dbReference type="InterPro" id="IPR019861">
    <property type="entry name" value="PorP/SprF_Bacteroidetes"/>
</dbReference>